<feature type="compositionally biased region" description="Basic and acidic residues" evidence="1">
    <location>
        <begin position="10"/>
        <end position="46"/>
    </location>
</feature>
<dbReference type="AlphaFoldDB" id="A0A392R5H1"/>
<sequence length="59" mass="6682">MSKICIVDAKPSKEPKPKVDFKSNKQPKVDTRLVKEQPKVEAKPVKEQPKVEAKLVNNL</sequence>
<evidence type="ECO:0000256" key="1">
    <source>
        <dbReference type="SAM" id="MobiDB-lite"/>
    </source>
</evidence>
<keyword evidence="3" id="KW-1185">Reference proteome</keyword>
<reference evidence="2 3" key="1">
    <citation type="journal article" date="2018" name="Front. Plant Sci.">
        <title>Red Clover (Trifolium pratense) and Zigzag Clover (T. medium) - A Picture of Genomic Similarities and Differences.</title>
        <authorList>
            <person name="Dluhosova J."/>
            <person name="Istvanek J."/>
            <person name="Nedelnik J."/>
            <person name="Repkova J."/>
        </authorList>
    </citation>
    <scope>NUCLEOTIDE SEQUENCE [LARGE SCALE GENOMIC DNA]</scope>
    <source>
        <strain evidence="3">cv. 10/8</strain>
        <tissue evidence="2">Leaf</tissue>
    </source>
</reference>
<feature type="non-terminal residue" evidence="2">
    <location>
        <position position="59"/>
    </location>
</feature>
<dbReference type="EMBL" id="LXQA010187362">
    <property type="protein sequence ID" value="MCI31479.1"/>
    <property type="molecule type" value="Genomic_DNA"/>
</dbReference>
<name>A0A392R5H1_9FABA</name>
<accession>A0A392R5H1</accession>
<comment type="caution">
    <text evidence="2">The sequence shown here is derived from an EMBL/GenBank/DDBJ whole genome shotgun (WGS) entry which is preliminary data.</text>
</comment>
<proteinExistence type="predicted"/>
<protein>
    <submittedName>
        <fullName evidence="2">Uncharacterized protein</fullName>
    </submittedName>
</protein>
<organism evidence="2 3">
    <name type="scientific">Trifolium medium</name>
    <dbReference type="NCBI Taxonomy" id="97028"/>
    <lineage>
        <taxon>Eukaryota</taxon>
        <taxon>Viridiplantae</taxon>
        <taxon>Streptophyta</taxon>
        <taxon>Embryophyta</taxon>
        <taxon>Tracheophyta</taxon>
        <taxon>Spermatophyta</taxon>
        <taxon>Magnoliopsida</taxon>
        <taxon>eudicotyledons</taxon>
        <taxon>Gunneridae</taxon>
        <taxon>Pentapetalae</taxon>
        <taxon>rosids</taxon>
        <taxon>fabids</taxon>
        <taxon>Fabales</taxon>
        <taxon>Fabaceae</taxon>
        <taxon>Papilionoideae</taxon>
        <taxon>50 kb inversion clade</taxon>
        <taxon>NPAAA clade</taxon>
        <taxon>Hologalegina</taxon>
        <taxon>IRL clade</taxon>
        <taxon>Trifolieae</taxon>
        <taxon>Trifolium</taxon>
    </lineage>
</organism>
<evidence type="ECO:0000313" key="3">
    <source>
        <dbReference type="Proteomes" id="UP000265520"/>
    </source>
</evidence>
<evidence type="ECO:0000313" key="2">
    <source>
        <dbReference type="EMBL" id="MCI31479.1"/>
    </source>
</evidence>
<dbReference type="Proteomes" id="UP000265520">
    <property type="component" value="Unassembled WGS sequence"/>
</dbReference>
<feature type="region of interest" description="Disordered" evidence="1">
    <location>
        <begin position="1"/>
        <end position="46"/>
    </location>
</feature>